<proteinExistence type="predicted"/>
<dbReference type="SUPFAM" id="SSF53067">
    <property type="entry name" value="Actin-like ATPase domain"/>
    <property type="match status" value="1"/>
</dbReference>
<gene>
    <name evidence="1" type="ORF">OLEA9_A078272</name>
</gene>
<dbReference type="InterPro" id="IPR043129">
    <property type="entry name" value="ATPase_NBD"/>
</dbReference>
<feature type="non-terminal residue" evidence="1">
    <location>
        <position position="1"/>
    </location>
</feature>
<sequence>KDLYVNIVLNGGSTMFAGIADRMSKKITALPPSSMKNKAAAPPEMKYSVWIGGSILDSLSTFQ</sequence>
<evidence type="ECO:0000313" key="2">
    <source>
        <dbReference type="Proteomes" id="UP000594638"/>
    </source>
</evidence>
<comment type="caution">
    <text evidence="1">The sequence shown here is derived from an EMBL/GenBank/DDBJ whole genome shotgun (WGS) entry which is preliminary data.</text>
</comment>
<protein>
    <recommendedName>
        <fullName evidence="3">Actin</fullName>
    </recommendedName>
</protein>
<reference evidence="1 2" key="1">
    <citation type="submission" date="2019-12" db="EMBL/GenBank/DDBJ databases">
        <authorList>
            <person name="Alioto T."/>
            <person name="Alioto T."/>
            <person name="Gomez Garrido J."/>
        </authorList>
    </citation>
    <scope>NUCLEOTIDE SEQUENCE [LARGE SCALE GENOMIC DNA]</scope>
</reference>
<dbReference type="Pfam" id="PF00022">
    <property type="entry name" value="Actin"/>
    <property type="match status" value="1"/>
</dbReference>
<organism evidence="1 2">
    <name type="scientific">Olea europaea subsp. europaea</name>
    <dbReference type="NCBI Taxonomy" id="158383"/>
    <lineage>
        <taxon>Eukaryota</taxon>
        <taxon>Viridiplantae</taxon>
        <taxon>Streptophyta</taxon>
        <taxon>Embryophyta</taxon>
        <taxon>Tracheophyta</taxon>
        <taxon>Spermatophyta</taxon>
        <taxon>Magnoliopsida</taxon>
        <taxon>eudicotyledons</taxon>
        <taxon>Gunneridae</taxon>
        <taxon>Pentapetalae</taxon>
        <taxon>asterids</taxon>
        <taxon>lamiids</taxon>
        <taxon>Lamiales</taxon>
        <taxon>Oleaceae</taxon>
        <taxon>Oleeae</taxon>
        <taxon>Olea</taxon>
    </lineage>
</organism>
<dbReference type="Gramene" id="OE9A078272T1">
    <property type="protein sequence ID" value="OE9A078272C1"/>
    <property type="gene ID" value="OE9A078272"/>
</dbReference>
<dbReference type="AlphaFoldDB" id="A0A8S0Q603"/>
<keyword evidence="2" id="KW-1185">Reference proteome</keyword>
<accession>A0A8S0Q603</accession>
<name>A0A8S0Q603_OLEEU</name>
<dbReference type="PANTHER" id="PTHR11937">
    <property type="entry name" value="ACTIN"/>
    <property type="match status" value="1"/>
</dbReference>
<dbReference type="Gene3D" id="3.30.420.40">
    <property type="match status" value="1"/>
</dbReference>
<dbReference type="Proteomes" id="UP000594638">
    <property type="component" value="Unassembled WGS sequence"/>
</dbReference>
<evidence type="ECO:0000313" key="1">
    <source>
        <dbReference type="EMBL" id="CAA2961847.1"/>
    </source>
</evidence>
<dbReference type="OrthoDB" id="1304757at2759"/>
<dbReference type="EMBL" id="CACTIH010000643">
    <property type="protein sequence ID" value="CAA2961847.1"/>
    <property type="molecule type" value="Genomic_DNA"/>
</dbReference>
<dbReference type="InterPro" id="IPR004000">
    <property type="entry name" value="Actin"/>
</dbReference>
<evidence type="ECO:0008006" key="3">
    <source>
        <dbReference type="Google" id="ProtNLM"/>
    </source>
</evidence>